<evidence type="ECO:0000256" key="1">
    <source>
        <dbReference type="SAM" id="MobiDB-lite"/>
    </source>
</evidence>
<feature type="region of interest" description="Disordered" evidence="1">
    <location>
        <begin position="866"/>
        <end position="886"/>
    </location>
</feature>
<dbReference type="RefSeq" id="XP_031783206.1">
    <property type="nucleotide sequence ID" value="XM_031927346.2"/>
</dbReference>
<sequence length="1077" mass="121750">MGCGQSNEAEGKNTEGLRLMSSKLHFRPDQLEKLNDYFGHLVKSDSEISPEISSIAVAVERLVQRLVVGVGNLDRRFSAGFLVSLNERRRIKQLRFEYLLRLDALSRPSDAELPLSVEEENSLPGFARLRLRTGDAGAWAEFVGPDARLRRDLVKTRVAALLAAALKEDAISGADERLCMTPGQVVDAEVLDKILKQPRHCRLFYGPAGSESKLPEIGDHRVAIVEDESGIILKIGLNGSKTQDIQVRLLIGASVNSWPSSADYPKRIPLHHCDALLHYTAAQSGMYAVAVGPHQGLRCEDRASLWRIRVPAAETTMSNYYSDESIVKQTESVLLQILDQLRGRKSLDFSVRRKGSLRLVSRHIVRAAHWWSLERSGPDPLRNWAADTLSRHVLRTLDELLRALKCQNLRCYFQPRCNLMLQCARGGTLQQEDAYAADARIIESYLTSLHAYSAEWLENPERKLSSSELLERKLLARWPQVMASLPRGTMSGHHGYGNHQLQYLGLVVGQVLRAKDSLNQESFDNCSSFFNLSTDSQAGEGIENLVYLMTLVLKQAKELVQVTSFGHRRRKRKRRRSKAERKRSCARAYFDRSVDVLVDVVRKDRDTAYLDLENETILAKTLLKWLYFGMEEDKKVLGTLLRPYLGNLFNGSHELAWHVESWRSRQESYNAEMRSLGLFCKLVTAREILPANGIVESLTKGWAWAESVARMIERISSADDDNGLRLVFLTPERILRYQLKFAGGKDKGSCFSSWSRARGVAARRPSLARTSMITATDTLPGLSRRSEADALHKGVAGHVELREASPLTFVAAMARRRGRQRAPGGLIPALVTLNKFRVLQEVAQVLPADECTSMLELVQRVSRESSRRLRRASYPDTSSVDGSVHRQLYTPRSESKLYEAPRQSSSESREEKIILERQLQVRREISEIHDTLTRGLRSRSQLPVWDSTSLTSTWTSSVGSLGRGRLKKHRAPLWDTVRGTSALWDSVSCNSTFTKVKLREDTPKALAMELHQPNNNRKVQNYENNKLPSWELLEKVLNKKCLSFEYIKSDSCEENEDVNVDYLFISNDTKEIPMKSS</sequence>
<evidence type="ECO:0000313" key="4">
    <source>
        <dbReference type="Proteomes" id="UP000002358"/>
    </source>
</evidence>
<name>A0A7M7Q826_NASVI</name>
<dbReference type="Pfam" id="PF20266">
    <property type="entry name" value="Mab-21_C"/>
    <property type="match status" value="1"/>
</dbReference>
<dbReference type="PANTHER" id="PTHR10656">
    <property type="entry name" value="CELL FATE DETERMINING PROTEIN MAB21-RELATED"/>
    <property type="match status" value="1"/>
</dbReference>
<proteinExistence type="predicted"/>
<dbReference type="OrthoDB" id="5948335at2759"/>
<dbReference type="KEGG" id="nvi:100680298"/>
<dbReference type="PANTHER" id="PTHR10656:SF70">
    <property type="entry name" value="PROTEIN MAB-21-RELATED"/>
    <property type="match status" value="1"/>
</dbReference>
<reference evidence="3" key="1">
    <citation type="submission" date="2021-01" db="UniProtKB">
        <authorList>
            <consortium name="EnsemblMetazoa"/>
        </authorList>
    </citation>
    <scope>IDENTIFICATION</scope>
</reference>
<dbReference type="GeneID" id="100680298"/>
<feature type="domain" description="Mab-21-like HhH/H2TH-like" evidence="2">
    <location>
        <begin position="351"/>
        <end position="424"/>
    </location>
</feature>
<protein>
    <recommendedName>
        <fullName evidence="2">Mab-21-like HhH/H2TH-like domain-containing protein</fullName>
    </recommendedName>
</protein>
<dbReference type="Proteomes" id="UP000002358">
    <property type="component" value="Chromosome 3"/>
</dbReference>
<dbReference type="RefSeq" id="XP_016840256.2">
    <property type="nucleotide sequence ID" value="XM_016984767.3"/>
</dbReference>
<keyword evidence="4" id="KW-1185">Reference proteome</keyword>
<dbReference type="InterPro" id="IPR046906">
    <property type="entry name" value="Mab-21_HhH/H2TH-like"/>
</dbReference>
<dbReference type="InParanoid" id="A0A7M7Q826"/>
<feature type="region of interest" description="Disordered" evidence="1">
    <location>
        <begin position="891"/>
        <end position="910"/>
    </location>
</feature>
<evidence type="ECO:0000313" key="3">
    <source>
        <dbReference type="EnsemblMetazoa" id="XP_031783206"/>
    </source>
</evidence>
<accession>A0A7M7Q826</accession>
<dbReference type="AlphaFoldDB" id="A0A7M7Q826"/>
<dbReference type="EnsemblMetazoa" id="XM_031927346">
    <property type="protein sequence ID" value="XP_031783206"/>
    <property type="gene ID" value="LOC100680298"/>
</dbReference>
<dbReference type="Gene3D" id="1.10.1410.40">
    <property type="match status" value="1"/>
</dbReference>
<evidence type="ECO:0000259" key="2">
    <source>
        <dbReference type="Pfam" id="PF20266"/>
    </source>
</evidence>
<organism evidence="3 4">
    <name type="scientific">Nasonia vitripennis</name>
    <name type="common">Parasitic wasp</name>
    <dbReference type="NCBI Taxonomy" id="7425"/>
    <lineage>
        <taxon>Eukaryota</taxon>
        <taxon>Metazoa</taxon>
        <taxon>Ecdysozoa</taxon>
        <taxon>Arthropoda</taxon>
        <taxon>Hexapoda</taxon>
        <taxon>Insecta</taxon>
        <taxon>Pterygota</taxon>
        <taxon>Neoptera</taxon>
        <taxon>Endopterygota</taxon>
        <taxon>Hymenoptera</taxon>
        <taxon>Apocrita</taxon>
        <taxon>Proctotrupomorpha</taxon>
        <taxon>Chalcidoidea</taxon>
        <taxon>Pteromalidae</taxon>
        <taxon>Pteromalinae</taxon>
        <taxon>Nasonia</taxon>
    </lineage>
</organism>